<keyword evidence="4" id="KW-0862">Zinc</keyword>
<comment type="caution">
    <text evidence="7">The sequence shown here is derived from an EMBL/GenBank/DDBJ whole genome shotgun (WGS) entry which is preliminary data.</text>
</comment>
<accession>A0A2N5S849</accession>
<feature type="compositionally biased region" description="Basic and acidic residues" evidence="6">
    <location>
        <begin position="26"/>
        <end position="35"/>
    </location>
</feature>
<evidence type="ECO:0000256" key="4">
    <source>
        <dbReference type="ARBA" id="ARBA00022833"/>
    </source>
</evidence>
<feature type="region of interest" description="Disordered" evidence="6">
    <location>
        <begin position="1"/>
        <end position="38"/>
    </location>
</feature>
<evidence type="ECO:0000256" key="2">
    <source>
        <dbReference type="ARBA" id="ARBA00022723"/>
    </source>
</evidence>
<gene>
    <name evidence="7" type="ORF">PCANC_17623</name>
</gene>
<evidence type="ECO:0000256" key="5">
    <source>
        <dbReference type="ARBA" id="ARBA00023242"/>
    </source>
</evidence>
<sequence>MKRKRQQSSPASQEDPEVIEVDCEDSTQKNEEKNKPKQSWVWTHFKENNEGTHATCQVHRLVDPKLTDKIDKSQTNLAKWTKTSQLAPKVVLNSNTLKTVIAYFIAKADLPFSVVERQSFKALVRLLNENVTPMMNHISQQNIALHLSRIYIQSMEKLKLGILVQQESISFTQDAWTAPNVTAFMAVTAHFIDQKYCMVDLTIAIPHVQGSHTGKNFADLFYGVLKKYDCLKKLYTITANNASTNGIMAREL</sequence>
<dbReference type="STRING" id="200324.A0A2N5S849"/>
<dbReference type="OrthoDB" id="2506030at2759"/>
<organism evidence="7 8">
    <name type="scientific">Puccinia coronata f. sp. avenae</name>
    <dbReference type="NCBI Taxonomy" id="200324"/>
    <lineage>
        <taxon>Eukaryota</taxon>
        <taxon>Fungi</taxon>
        <taxon>Dikarya</taxon>
        <taxon>Basidiomycota</taxon>
        <taxon>Pucciniomycotina</taxon>
        <taxon>Pucciniomycetes</taxon>
        <taxon>Pucciniales</taxon>
        <taxon>Pucciniaceae</taxon>
        <taxon>Puccinia</taxon>
    </lineage>
</organism>
<feature type="compositionally biased region" description="Acidic residues" evidence="6">
    <location>
        <begin position="14"/>
        <end position="25"/>
    </location>
</feature>
<keyword evidence="3" id="KW-0863">Zinc-finger</keyword>
<keyword evidence="5" id="KW-0539">Nucleus</keyword>
<dbReference type="AlphaFoldDB" id="A0A2N5S849"/>
<protein>
    <recommendedName>
        <fullName evidence="9">hAT-like transposase RNase-H fold domain-containing protein</fullName>
    </recommendedName>
</protein>
<evidence type="ECO:0000313" key="8">
    <source>
        <dbReference type="Proteomes" id="UP000235388"/>
    </source>
</evidence>
<reference evidence="7 8" key="1">
    <citation type="submission" date="2017-11" db="EMBL/GenBank/DDBJ databases">
        <title>De novo assembly and phasing of dikaryotic genomes from two isolates of Puccinia coronata f. sp. avenae, the causal agent of oat crown rust.</title>
        <authorList>
            <person name="Miller M.E."/>
            <person name="Zhang Y."/>
            <person name="Omidvar V."/>
            <person name="Sperschneider J."/>
            <person name="Schwessinger B."/>
            <person name="Raley C."/>
            <person name="Palmer J.M."/>
            <person name="Garnica D."/>
            <person name="Upadhyaya N."/>
            <person name="Rathjen J."/>
            <person name="Taylor J.M."/>
            <person name="Park R.F."/>
            <person name="Dodds P.N."/>
            <person name="Hirsch C.D."/>
            <person name="Kianian S.F."/>
            <person name="Figueroa M."/>
        </authorList>
    </citation>
    <scope>NUCLEOTIDE SEQUENCE [LARGE SCALE GENOMIC DNA]</scope>
    <source>
        <strain evidence="7">12NC29</strain>
    </source>
</reference>
<evidence type="ECO:0000256" key="3">
    <source>
        <dbReference type="ARBA" id="ARBA00022771"/>
    </source>
</evidence>
<comment type="subcellular location">
    <subcellularLocation>
        <location evidence="1">Nucleus</location>
    </subcellularLocation>
</comment>
<dbReference type="InterPro" id="IPR052035">
    <property type="entry name" value="ZnF_BED_domain_contain"/>
</dbReference>
<name>A0A2N5S849_9BASI</name>
<dbReference type="SUPFAM" id="SSF53098">
    <property type="entry name" value="Ribonuclease H-like"/>
    <property type="match status" value="1"/>
</dbReference>
<keyword evidence="8" id="KW-1185">Reference proteome</keyword>
<dbReference type="GO" id="GO:0008270">
    <property type="term" value="F:zinc ion binding"/>
    <property type="evidence" value="ECO:0007669"/>
    <property type="project" value="UniProtKB-KW"/>
</dbReference>
<proteinExistence type="predicted"/>
<keyword evidence="2" id="KW-0479">Metal-binding</keyword>
<dbReference type="PANTHER" id="PTHR46481">
    <property type="entry name" value="ZINC FINGER BED DOMAIN-CONTAINING PROTEIN 4"/>
    <property type="match status" value="1"/>
</dbReference>
<dbReference type="InterPro" id="IPR012337">
    <property type="entry name" value="RNaseH-like_sf"/>
</dbReference>
<evidence type="ECO:0000256" key="6">
    <source>
        <dbReference type="SAM" id="MobiDB-lite"/>
    </source>
</evidence>
<dbReference type="EMBL" id="PGCJ01001105">
    <property type="protein sequence ID" value="PLW09421.1"/>
    <property type="molecule type" value="Genomic_DNA"/>
</dbReference>
<dbReference type="GO" id="GO:0005634">
    <property type="term" value="C:nucleus"/>
    <property type="evidence" value="ECO:0007669"/>
    <property type="project" value="UniProtKB-SubCell"/>
</dbReference>
<evidence type="ECO:0000256" key="1">
    <source>
        <dbReference type="ARBA" id="ARBA00004123"/>
    </source>
</evidence>
<dbReference type="Proteomes" id="UP000235388">
    <property type="component" value="Unassembled WGS sequence"/>
</dbReference>
<evidence type="ECO:0000313" key="7">
    <source>
        <dbReference type="EMBL" id="PLW09421.1"/>
    </source>
</evidence>
<evidence type="ECO:0008006" key="9">
    <source>
        <dbReference type="Google" id="ProtNLM"/>
    </source>
</evidence>
<dbReference type="PANTHER" id="PTHR46481:SF10">
    <property type="entry name" value="ZINC FINGER BED DOMAIN-CONTAINING PROTEIN 39"/>
    <property type="match status" value="1"/>
</dbReference>